<dbReference type="GO" id="GO:0042026">
    <property type="term" value="P:protein refolding"/>
    <property type="evidence" value="ECO:0007669"/>
    <property type="project" value="TreeGrafter"/>
</dbReference>
<dbReference type="AlphaFoldDB" id="A0A836CIH1"/>
<feature type="compositionally biased region" description="Low complexity" evidence="1">
    <location>
        <begin position="110"/>
        <end position="122"/>
    </location>
</feature>
<dbReference type="InterPro" id="IPR001623">
    <property type="entry name" value="DnaJ_domain"/>
</dbReference>
<dbReference type="PANTHER" id="PTHR43096">
    <property type="entry name" value="DNAJ HOMOLOG 1, MITOCHONDRIAL-RELATED"/>
    <property type="match status" value="1"/>
</dbReference>
<dbReference type="SUPFAM" id="SSF46565">
    <property type="entry name" value="Chaperone J-domain"/>
    <property type="match status" value="1"/>
</dbReference>
<dbReference type="Pfam" id="PF00226">
    <property type="entry name" value="DnaJ"/>
    <property type="match status" value="1"/>
</dbReference>
<accession>A0A836CIH1</accession>
<reference evidence="3" key="1">
    <citation type="submission" date="2021-02" db="EMBL/GenBank/DDBJ databases">
        <title>First Annotated Genome of the Yellow-green Alga Tribonema minus.</title>
        <authorList>
            <person name="Mahan K.M."/>
        </authorList>
    </citation>
    <scope>NUCLEOTIDE SEQUENCE</scope>
    <source>
        <strain evidence="3">UTEX B ZZ1240</strain>
    </source>
</reference>
<evidence type="ECO:0000313" key="3">
    <source>
        <dbReference type="EMBL" id="KAG5187242.1"/>
    </source>
</evidence>
<dbReference type="PRINTS" id="PR00625">
    <property type="entry name" value="JDOMAIN"/>
</dbReference>
<dbReference type="Proteomes" id="UP000664859">
    <property type="component" value="Unassembled WGS sequence"/>
</dbReference>
<evidence type="ECO:0000256" key="1">
    <source>
        <dbReference type="SAM" id="MobiDB-lite"/>
    </source>
</evidence>
<sequence>MNDVCTKVLKTAQAGDEGQADSLKSELADLIIYLTAEKDLVTVYFLQQIISLLNHEVPEGAHELQGPYAKAYNRIIASLTGTTWRIGKQEEQAGQERNSKQDPRARGEEAAAADSASGEGLSSTDGYYKRLGLTRSATAAEIKASFRSLAMKHHPDVSDAADAHDVFVELTTAYEVLGDPEMRHRYDVFGEKGIKGSGGGRAHADDVWDELEEWVRANRRPKKAGKRERARSQAGKIDRRAKWEGWDGVPERLRTGVAQFGDVVMYPLSEAAKADMQASTMCFNAGADGRDYGVGVVVGRNIDRGDVARIPTPTLELCEVEPLELVDGRWRADAICADAYPNLSYLQVLEVTLHEAGGVGESGGWYTLLDDWSELSPQAYHDEIIL</sequence>
<dbReference type="OrthoDB" id="10250354at2759"/>
<dbReference type="CDD" id="cd06257">
    <property type="entry name" value="DnaJ"/>
    <property type="match status" value="1"/>
</dbReference>
<feature type="compositionally biased region" description="Basic and acidic residues" evidence="1">
    <location>
        <begin position="97"/>
        <end position="109"/>
    </location>
</feature>
<evidence type="ECO:0000313" key="4">
    <source>
        <dbReference type="Proteomes" id="UP000664859"/>
    </source>
</evidence>
<dbReference type="InterPro" id="IPR036869">
    <property type="entry name" value="J_dom_sf"/>
</dbReference>
<dbReference type="SMART" id="SM00271">
    <property type="entry name" value="DnaJ"/>
    <property type="match status" value="1"/>
</dbReference>
<dbReference type="GO" id="GO:0005737">
    <property type="term" value="C:cytoplasm"/>
    <property type="evidence" value="ECO:0007669"/>
    <property type="project" value="TreeGrafter"/>
</dbReference>
<keyword evidence="4" id="KW-1185">Reference proteome</keyword>
<gene>
    <name evidence="3" type="ORF">JKP88DRAFT_185020</name>
</gene>
<dbReference type="PANTHER" id="PTHR43096:SF10">
    <property type="entry name" value="CHAPERONE PROTEIN DNAJ A6, CHLOROPLASTIC"/>
    <property type="match status" value="1"/>
</dbReference>
<dbReference type="GO" id="GO:0051082">
    <property type="term" value="F:unfolded protein binding"/>
    <property type="evidence" value="ECO:0007669"/>
    <property type="project" value="TreeGrafter"/>
</dbReference>
<evidence type="ECO:0000259" key="2">
    <source>
        <dbReference type="PROSITE" id="PS50076"/>
    </source>
</evidence>
<feature type="region of interest" description="Disordered" evidence="1">
    <location>
        <begin position="88"/>
        <end position="122"/>
    </location>
</feature>
<name>A0A836CIH1_9STRA</name>
<dbReference type="EMBL" id="JAFCMP010000090">
    <property type="protein sequence ID" value="KAG5187242.1"/>
    <property type="molecule type" value="Genomic_DNA"/>
</dbReference>
<dbReference type="PROSITE" id="PS50076">
    <property type="entry name" value="DNAJ_2"/>
    <property type="match status" value="1"/>
</dbReference>
<proteinExistence type="predicted"/>
<dbReference type="Gene3D" id="1.10.287.110">
    <property type="entry name" value="DnaJ domain"/>
    <property type="match status" value="1"/>
</dbReference>
<feature type="domain" description="J" evidence="2">
    <location>
        <begin position="126"/>
        <end position="190"/>
    </location>
</feature>
<comment type="caution">
    <text evidence="3">The sequence shown here is derived from an EMBL/GenBank/DDBJ whole genome shotgun (WGS) entry which is preliminary data.</text>
</comment>
<protein>
    <submittedName>
        <fullName evidence="3">DnaJ-domain-containing protein</fullName>
    </submittedName>
</protein>
<organism evidence="3 4">
    <name type="scientific">Tribonema minus</name>
    <dbReference type="NCBI Taxonomy" id="303371"/>
    <lineage>
        <taxon>Eukaryota</taxon>
        <taxon>Sar</taxon>
        <taxon>Stramenopiles</taxon>
        <taxon>Ochrophyta</taxon>
        <taxon>PX clade</taxon>
        <taxon>Xanthophyceae</taxon>
        <taxon>Tribonematales</taxon>
        <taxon>Tribonemataceae</taxon>
        <taxon>Tribonema</taxon>
    </lineage>
</organism>
<dbReference type="InterPro" id="IPR018253">
    <property type="entry name" value="DnaJ_domain_CS"/>
</dbReference>
<dbReference type="PROSITE" id="PS00636">
    <property type="entry name" value="DNAJ_1"/>
    <property type="match status" value="1"/>
</dbReference>